<dbReference type="Proteomes" id="UP000077202">
    <property type="component" value="Unassembled WGS sequence"/>
</dbReference>
<proteinExistence type="inferred from homology"/>
<keyword evidence="10" id="KW-0325">Glycoprotein</keyword>
<evidence type="ECO:0000256" key="11">
    <source>
        <dbReference type="SAM" id="MobiDB-lite"/>
    </source>
</evidence>
<dbReference type="PANTHER" id="PTHR31311">
    <property type="entry name" value="XYLOGLUCAN 6-XYLOSYLTRANSFERASE 5-RELATED-RELATED"/>
    <property type="match status" value="1"/>
</dbReference>
<dbReference type="Gene3D" id="3.90.550.10">
    <property type="entry name" value="Spore Coat Polysaccharide Biosynthesis Protein SpsA, Chain A"/>
    <property type="match status" value="1"/>
</dbReference>
<dbReference type="AlphaFoldDB" id="A0A176WJ31"/>
<keyword evidence="4" id="KW-0808">Transferase</keyword>
<dbReference type="InterPro" id="IPR029044">
    <property type="entry name" value="Nucleotide-diphossugar_trans"/>
</dbReference>
<evidence type="ECO:0000256" key="7">
    <source>
        <dbReference type="ARBA" id="ARBA00022989"/>
    </source>
</evidence>
<protein>
    <submittedName>
        <fullName evidence="13">Uncharacterized protein</fullName>
    </submittedName>
</protein>
<evidence type="ECO:0000256" key="6">
    <source>
        <dbReference type="ARBA" id="ARBA00022968"/>
    </source>
</evidence>
<evidence type="ECO:0000256" key="2">
    <source>
        <dbReference type="ARBA" id="ARBA00005664"/>
    </source>
</evidence>
<evidence type="ECO:0000256" key="10">
    <source>
        <dbReference type="ARBA" id="ARBA00023180"/>
    </source>
</evidence>
<evidence type="ECO:0000256" key="4">
    <source>
        <dbReference type="ARBA" id="ARBA00022679"/>
    </source>
</evidence>
<evidence type="ECO:0000256" key="8">
    <source>
        <dbReference type="ARBA" id="ARBA00023034"/>
    </source>
</evidence>
<feature type="compositionally biased region" description="Polar residues" evidence="11">
    <location>
        <begin position="424"/>
        <end position="438"/>
    </location>
</feature>
<feature type="transmembrane region" description="Helical" evidence="12">
    <location>
        <begin position="24"/>
        <end position="45"/>
    </location>
</feature>
<keyword evidence="14" id="KW-1185">Reference proteome</keyword>
<feature type="region of interest" description="Disordered" evidence="11">
    <location>
        <begin position="424"/>
        <end position="446"/>
    </location>
</feature>
<evidence type="ECO:0000313" key="13">
    <source>
        <dbReference type="EMBL" id="OAE32362.1"/>
    </source>
</evidence>
<dbReference type="GO" id="GO:0000139">
    <property type="term" value="C:Golgi membrane"/>
    <property type="evidence" value="ECO:0007669"/>
    <property type="project" value="UniProtKB-SubCell"/>
</dbReference>
<sequence length="510" mass="58687">MKMAGWSPSQVLSGPRARRIQKSLYNLQMTVICMFVTVVMLRGMLGAGKFGTPNQDLDEIRNHLAHRDRSTRTMMEFTGSKTDDEAEGGDSSRWLLQKDFDPVKYFDPETVHHTLGEHISDWDEQRAAFMAKNKGANQTNSGKARTLLVSGSQPKPCDNPMGDYFLLKNLKNKVDYCRLHDIDIFYNMAHMDLKMSGFWAKLPLLRKLLLSHPDVEWIWWMDSDAFFTDMKFELPMENYENYNMVVHGWYNMIYEKKSWIGLNTGSFLIRNCQWTLDILDAWAPFGPNGKPRTEAGKLFTKYLQGRPEFEADDQSALIYLLLSQREKWSEKTYLESSFFLHGYWVILVENFEKMMDKYHPGLGDERWPFVTHFVGCKPCHGSSGDYSAERCAKQMERAFNFADNQVLEAYGYVHPNLHTTAVTKLPGGSSSKTKSSADQPILRGGHLQQARERQSSCFARMFACQASLVHGELAGKFRMIFAIRGAERPAPPQATRVRHIIYYRSFSELN</sequence>
<dbReference type="Pfam" id="PF05637">
    <property type="entry name" value="Glyco_transf_34"/>
    <property type="match status" value="1"/>
</dbReference>
<keyword evidence="5 12" id="KW-0812">Transmembrane</keyword>
<dbReference type="FunFam" id="3.90.550.10:FF:000101">
    <property type="entry name" value="Probable glycosyltransferase 5"/>
    <property type="match status" value="1"/>
</dbReference>
<keyword evidence="9 12" id="KW-0472">Membrane</keyword>
<evidence type="ECO:0000256" key="5">
    <source>
        <dbReference type="ARBA" id="ARBA00022692"/>
    </source>
</evidence>
<keyword evidence="6" id="KW-0735">Signal-anchor</keyword>
<dbReference type="EMBL" id="LVLJ01000840">
    <property type="protein sequence ID" value="OAE32362.1"/>
    <property type="molecule type" value="Genomic_DNA"/>
</dbReference>
<reference evidence="13" key="1">
    <citation type="submission" date="2016-03" db="EMBL/GenBank/DDBJ databases">
        <title>Mechanisms controlling the formation of the plant cell surface in tip-growing cells are functionally conserved among land plants.</title>
        <authorList>
            <person name="Honkanen S."/>
            <person name="Jones V.A."/>
            <person name="Morieri G."/>
            <person name="Champion C."/>
            <person name="Hetherington A.J."/>
            <person name="Kelly S."/>
            <person name="Saint-Marcoux D."/>
            <person name="Proust H."/>
            <person name="Prescott H."/>
            <person name="Dolan L."/>
        </authorList>
    </citation>
    <scope>NUCLEOTIDE SEQUENCE [LARGE SCALE GENOMIC DNA]</scope>
    <source>
        <tissue evidence="13">Whole gametophyte</tissue>
    </source>
</reference>
<evidence type="ECO:0000256" key="1">
    <source>
        <dbReference type="ARBA" id="ARBA00004323"/>
    </source>
</evidence>
<dbReference type="InterPro" id="IPR008630">
    <property type="entry name" value="Glyco_trans_34"/>
</dbReference>
<comment type="similarity">
    <text evidence="2">Belongs to the glycosyltransferase 34 family.</text>
</comment>
<accession>A0A176WJ31</accession>
<keyword evidence="7 12" id="KW-1133">Transmembrane helix</keyword>
<organism evidence="13 14">
    <name type="scientific">Marchantia polymorpha subsp. ruderalis</name>
    <dbReference type="NCBI Taxonomy" id="1480154"/>
    <lineage>
        <taxon>Eukaryota</taxon>
        <taxon>Viridiplantae</taxon>
        <taxon>Streptophyta</taxon>
        <taxon>Embryophyta</taxon>
        <taxon>Marchantiophyta</taxon>
        <taxon>Marchantiopsida</taxon>
        <taxon>Marchantiidae</taxon>
        <taxon>Marchantiales</taxon>
        <taxon>Marchantiaceae</taxon>
        <taxon>Marchantia</taxon>
    </lineage>
</organism>
<keyword evidence="3" id="KW-0328">Glycosyltransferase</keyword>
<gene>
    <name evidence="13" type="ORF">AXG93_3017s1330</name>
</gene>
<evidence type="ECO:0000256" key="9">
    <source>
        <dbReference type="ARBA" id="ARBA00023136"/>
    </source>
</evidence>
<evidence type="ECO:0000313" key="14">
    <source>
        <dbReference type="Proteomes" id="UP000077202"/>
    </source>
</evidence>
<comment type="subcellular location">
    <subcellularLocation>
        <location evidence="1">Golgi apparatus membrane</location>
        <topology evidence="1">Single-pass type II membrane protein</topology>
    </subcellularLocation>
</comment>
<keyword evidence="8" id="KW-0333">Golgi apparatus</keyword>
<name>A0A176WJ31_MARPO</name>
<dbReference type="PANTHER" id="PTHR31311:SF44">
    <property type="entry name" value="GLYCOSYLTRANSFERASE 2-RELATED"/>
    <property type="match status" value="1"/>
</dbReference>
<evidence type="ECO:0000256" key="3">
    <source>
        <dbReference type="ARBA" id="ARBA00022676"/>
    </source>
</evidence>
<dbReference type="GO" id="GO:0016757">
    <property type="term" value="F:glycosyltransferase activity"/>
    <property type="evidence" value="ECO:0007669"/>
    <property type="project" value="UniProtKB-KW"/>
</dbReference>
<evidence type="ECO:0000256" key="12">
    <source>
        <dbReference type="SAM" id="Phobius"/>
    </source>
</evidence>
<comment type="caution">
    <text evidence="13">The sequence shown here is derived from an EMBL/GenBank/DDBJ whole genome shotgun (WGS) entry which is preliminary data.</text>
</comment>